<dbReference type="Proteomes" id="UP001497525">
    <property type="component" value="Unassembled WGS sequence"/>
</dbReference>
<dbReference type="GO" id="GO:0006397">
    <property type="term" value="P:mRNA processing"/>
    <property type="evidence" value="ECO:0007669"/>
    <property type="project" value="UniProtKB-KW"/>
</dbReference>
<feature type="compositionally biased region" description="Basic and acidic residues" evidence="7">
    <location>
        <begin position="1"/>
        <end position="13"/>
    </location>
</feature>
<dbReference type="CDD" id="cd12254">
    <property type="entry name" value="RRM_hnRNPH_ESRPs_RBM12_like"/>
    <property type="match status" value="1"/>
</dbReference>
<dbReference type="SUPFAM" id="SSF54928">
    <property type="entry name" value="RNA-binding domain, RBD"/>
    <property type="match status" value="2"/>
</dbReference>
<reference evidence="9" key="1">
    <citation type="submission" date="2024-06" db="EMBL/GenBank/DDBJ databases">
        <authorList>
            <person name="Liu X."/>
            <person name="Lenzi L."/>
            <person name="Haldenby T S."/>
            <person name="Uol C."/>
        </authorList>
    </citation>
    <scope>NUCLEOTIDE SEQUENCE</scope>
</reference>
<feature type="domain" description="RRM" evidence="8">
    <location>
        <begin position="521"/>
        <end position="602"/>
    </location>
</feature>
<evidence type="ECO:0000256" key="5">
    <source>
        <dbReference type="ARBA" id="ARBA00023187"/>
    </source>
</evidence>
<dbReference type="InterPro" id="IPR012677">
    <property type="entry name" value="Nucleotide-bd_a/b_plait_sf"/>
</dbReference>
<proteinExistence type="inferred from homology"/>
<protein>
    <recommendedName>
        <fullName evidence="8">RRM domain-containing protein</fullName>
    </recommendedName>
</protein>
<evidence type="ECO:0000256" key="7">
    <source>
        <dbReference type="SAM" id="MobiDB-lite"/>
    </source>
</evidence>
<evidence type="ECO:0000256" key="6">
    <source>
        <dbReference type="PROSITE-ProRule" id="PRU00176"/>
    </source>
</evidence>
<gene>
    <name evidence="9" type="ORF">CDAUBV1_LOCUS7417</name>
</gene>
<keyword evidence="5" id="KW-0508">mRNA splicing</keyword>
<dbReference type="InterPro" id="IPR000504">
    <property type="entry name" value="RRM_dom"/>
</dbReference>
<dbReference type="SMART" id="SM00360">
    <property type="entry name" value="RRM"/>
    <property type="match status" value="2"/>
</dbReference>
<dbReference type="InterPro" id="IPR035979">
    <property type="entry name" value="RBD_domain_sf"/>
</dbReference>
<dbReference type="InterPro" id="IPR036397">
    <property type="entry name" value="RNaseH_sf"/>
</dbReference>
<dbReference type="PROSITE" id="PS50102">
    <property type="entry name" value="RRM"/>
    <property type="match status" value="1"/>
</dbReference>
<evidence type="ECO:0000256" key="4">
    <source>
        <dbReference type="ARBA" id="ARBA00022884"/>
    </source>
</evidence>
<evidence type="ECO:0000313" key="9">
    <source>
        <dbReference type="EMBL" id="CAL5134203.1"/>
    </source>
</evidence>
<organism evidence="9 10">
    <name type="scientific">Calicophoron daubneyi</name>
    <name type="common">Rumen fluke</name>
    <name type="synonym">Paramphistomum daubneyi</name>
    <dbReference type="NCBI Taxonomy" id="300641"/>
    <lineage>
        <taxon>Eukaryota</taxon>
        <taxon>Metazoa</taxon>
        <taxon>Spiralia</taxon>
        <taxon>Lophotrochozoa</taxon>
        <taxon>Platyhelminthes</taxon>
        <taxon>Trematoda</taxon>
        <taxon>Digenea</taxon>
        <taxon>Plagiorchiida</taxon>
        <taxon>Pronocephalata</taxon>
        <taxon>Paramphistomoidea</taxon>
        <taxon>Paramphistomidae</taxon>
        <taxon>Calicophoron</taxon>
    </lineage>
</organism>
<evidence type="ECO:0000313" key="10">
    <source>
        <dbReference type="Proteomes" id="UP001497525"/>
    </source>
</evidence>
<feature type="region of interest" description="Disordered" evidence="7">
    <location>
        <begin position="1"/>
        <end position="64"/>
    </location>
</feature>
<dbReference type="PANTHER" id="PTHR13976">
    <property type="entry name" value="HETEROGENEOUS NUCLEAR RIBONUCLEOPROTEIN-RELATED"/>
    <property type="match status" value="1"/>
</dbReference>
<comment type="similarity">
    <text evidence="1">Belongs to the ESRP family.</text>
</comment>
<accession>A0AAV2TGC7</accession>
<comment type="caution">
    <text evidence="9">The sequence shown here is derived from an EMBL/GenBank/DDBJ whole genome shotgun (WGS) entry which is preliminary data.</text>
</comment>
<dbReference type="InterPro" id="IPR050666">
    <property type="entry name" value="ESRP"/>
</dbReference>
<sequence length="1172" mass="125637">MSKQECDSEDKGGSNDFGALKPEEIEIAITPTTGGKRRKFEEGADDALSQVDGSQKEPASATNLQPCKRSRLEECVKSESQYTGASRFTHWLAFDLLTAGSQVVEMARDQAPITQLSAVLGHVPSKRIIGRFIVNIHADSYVKTLPSSDCAPHTAPPSANQLQSSSLVDDGLRKPTFPDLVMGPSHIWQASASDRPTEDVVNIDVKSLSNPLTASSLNKSVDRFSSPNLSDAMSMLMSWLESKGAKVGETAEEATLVLITEGHFTVRNILHAEAAYRGITQAIMSRTPWCTYVDVLSCYQRIYRQNTEENKSGAMINDLTEAAAAAGIDLYSADRACESASRVENIASLTNALIEKDLPLCEPEVVRTGYMHKIFPRSMRVEDDHVVEVRQVPWSATPSIIAGFFAGLNVAPGGVAIRLTDGRRSNTAIVAFDSAMHAKLALARHQHQLCGSLLPETLQDGIANSQNLDKSYRDQPQSQQAQKPITLQVYSASGREFVQCAGCDQPAVAEFLSQLTSGEQVVVRVRGLPYTVTKQQILEFFTSVSAAVLFDGKGIYLVAYPDRRPTGDAFVLFNDDVTATKALLRHKDYLGDRYVELFKASPSEMVQVCYNVSQQSHSTIGSHKQHNTLLDLQARTRNVASTISLASACNSLGPFFTKDQKMAAALEALKPALGANQLSTVPMQGTLLNPSLFPIGLQNPLLASGGAPLDSVVLVNALTANVPTPLPSPLSLPRSSNLLSSVIPSSGLGTIQIKQAVEPVTKDLTDPTDPECSFARPLPAGGVTAMLQLSALPLETSRHDVRLYLGPANFAKVYRMRCMEPAANATSSTWLLSLLNTTEAILLIRDLVNRPFSLGNGAAFPNQIKVFPNVPTFSLYHVSPEKRLLPISLEDPSFGIPLNRVYGSPNAATKADSNIDQRFSSNAGVVAANSTDTSNTSKFFIPTGTCTEVPGTANCLVPQDSTYSQVLQNLMTQSQLMNLPNSASGRSSLPYIPGLSGGNSAGNSLSGILMPNPINTLPAAILFPQNPLTTSAISPPSGAGQQHNIGAANGGMVNSACMAILTGVPQDASADELSTLFLPIRHLLSVPPHFILYQNQPNGTANFLAIFASPLEAQTAASYCPHGNLRGNRYAVGVACLVPTSPMLDSSAMPYNPLSSNLMFLSPPISNTVFPR</sequence>
<evidence type="ECO:0000256" key="3">
    <source>
        <dbReference type="ARBA" id="ARBA00022737"/>
    </source>
</evidence>
<evidence type="ECO:0000256" key="2">
    <source>
        <dbReference type="ARBA" id="ARBA00022664"/>
    </source>
</evidence>
<keyword evidence="2" id="KW-0507">mRNA processing</keyword>
<dbReference type="Gene3D" id="3.30.70.330">
    <property type="match status" value="2"/>
</dbReference>
<dbReference type="EMBL" id="CAXLJL010000179">
    <property type="protein sequence ID" value="CAL5134203.1"/>
    <property type="molecule type" value="Genomic_DNA"/>
</dbReference>
<evidence type="ECO:0000259" key="8">
    <source>
        <dbReference type="PROSITE" id="PS50102"/>
    </source>
</evidence>
<keyword evidence="4 6" id="KW-0694">RNA-binding</keyword>
<dbReference type="Gene3D" id="3.30.420.10">
    <property type="entry name" value="Ribonuclease H-like superfamily/Ribonuclease H"/>
    <property type="match status" value="1"/>
</dbReference>
<dbReference type="AlphaFoldDB" id="A0AAV2TGC7"/>
<evidence type="ECO:0000256" key="1">
    <source>
        <dbReference type="ARBA" id="ARBA00008866"/>
    </source>
</evidence>
<dbReference type="GO" id="GO:0003723">
    <property type="term" value="F:RNA binding"/>
    <property type="evidence" value="ECO:0007669"/>
    <property type="project" value="UniProtKB-UniRule"/>
</dbReference>
<dbReference type="GO" id="GO:0008380">
    <property type="term" value="P:RNA splicing"/>
    <property type="evidence" value="ECO:0007669"/>
    <property type="project" value="UniProtKB-KW"/>
</dbReference>
<name>A0AAV2TGC7_CALDB</name>
<keyword evidence="3" id="KW-0677">Repeat</keyword>